<evidence type="ECO:0000313" key="3">
    <source>
        <dbReference type="Proteomes" id="UP000001194"/>
    </source>
</evidence>
<dbReference type="GeneID" id="6072084"/>
<feature type="region of interest" description="Disordered" evidence="1">
    <location>
        <begin position="318"/>
        <end position="344"/>
    </location>
</feature>
<reference evidence="2 3" key="1">
    <citation type="journal article" date="2008" name="Nature">
        <title>The genome of Laccaria bicolor provides insights into mycorrhizal symbiosis.</title>
        <authorList>
            <person name="Martin F."/>
            <person name="Aerts A."/>
            <person name="Ahren D."/>
            <person name="Brun A."/>
            <person name="Danchin E.G.J."/>
            <person name="Duchaussoy F."/>
            <person name="Gibon J."/>
            <person name="Kohler A."/>
            <person name="Lindquist E."/>
            <person name="Pereda V."/>
            <person name="Salamov A."/>
            <person name="Shapiro H.J."/>
            <person name="Wuyts J."/>
            <person name="Blaudez D."/>
            <person name="Buee M."/>
            <person name="Brokstein P."/>
            <person name="Canbaeck B."/>
            <person name="Cohen D."/>
            <person name="Courty P.E."/>
            <person name="Coutinho P.M."/>
            <person name="Delaruelle C."/>
            <person name="Detter J.C."/>
            <person name="Deveau A."/>
            <person name="DiFazio S."/>
            <person name="Duplessis S."/>
            <person name="Fraissinet-Tachet L."/>
            <person name="Lucic E."/>
            <person name="Frey-Klett P."/>
            <person name="Fourrey C."/>
            <person name="Feussner I."/>
            <person name="Gay G."/>
            <person name="Grimwood J."/>
            <person name="Hoegger P.J."/>
            <person name="Jain P."/>
            <person name="Kilaru S."/>
            <person name="Labbe J."/>
            <person name="Lin Y.C."/>
            <person name="Legue V."/>
            <person name="Le Tacon F."/>
            <person name="Marmeisse R."/>
            <person name="Melayah D."/>
            <person name="Montanini B."/>
            <person name="Muratet M."/>
            <person name="Nehls U."/>
            <person name="Niculita-Hirzel H."/>
            <person name="Oudot-Le Secq M.P."/>
            <person name="Peter M."/>
            <person name="Quesneville H."/>
            <person name="Rajashekar B."/>
            <person name="Reich M."/>
            <person name="Rouhier N."/>
            <person name="Schmutz J."/>
            <person name="Yin T."/>
            <person name="Chalot M."/>
            <person name="Henrissat B."/>
            <person name="Kuees U."/>
            <person name="Lucas S."/>
            <person name="Van de Peer Y."/>
            <person name="Podila G.K."/>
            <person name="Polle A."/>
            <person name="Pukkila P.J."/>
            <person name="Richardson P.M."/>
            <person name="Rouze P."/>
            <person name="Sanders I.R."/>
            <person name="Stajich J.E."/>
            <person name="Tunlid A."/>
            <person name="Tuskan G."/>
            <person name="Grigoriev I.V."/>
        </authorList>
    </citation>
    <scope>NUCLEOTIDE SEQUENCE [LARGE SCALE GENOMIC DNA]</scope>
    <source>
        <strain evidence="3">S238N-H82 / ATCC MYA-4686</strain>
    </source>
</reference>
<feature type="compositionally biased region" description="Polar residues" evidence="1">
    <location>
        <begin position="160"/>
        <end position="171"/>
    </location>
</feature>
<feature type="compositionally biased region" description="Low complexity" evidence="1">
    <location>
        <begin position="63"/>
        <end position="74"/>
    </location>
</feature>
<dbReference type="InParanoid" id="B0CZK6"/>
<protein>
    <submittedName>
        <fullName evidence="2">Predicted protein</fullName>
    </submittedName>
</protein>
<proteinExistence type="predicted"/>
<feature type="compositionally biased region" description="Polar residues" evidence="1">
    <location>
        <begin position="335"/>
        <end position="344"/>
    </location>
</feature>
<dbReference type="Proteomes" id="UP000001194">
    <property type="component" value="Unassembled WGS sequence"/>
</dbReference>
<feature type="region of interest" description="Disordered" evidence="1">
    <location>
        <begin position="40"/>
        <end position="111"/>
    </location>
</feature>
<accession>B0CZK6</accession>
<dbReference type="HOGENOM" id="CLU_721738_0_0_1"/>
<name>B0CZK6_LACBS</name>
<dbReference type="OrthoDB" id="10384863at2759"/>
<gene>
    <name evidence="2" type="ORF">LACBIDRAFT_323241</name>
</gene>
<dbReference type="RefSeq" id="XP_001876905.1">
    <property type="nucleotide sequence ID" value="XM_001876870.1"/>
</dbReference>
<evidence type="ECO:0000256" key="1">
    <source>
        <dbReference type="SAM" id="MobiDB-lite"/>
    </source>
</evidence>
<dbReference type="EMBL" id="DS547094">
    <property type="protein sequence ID" value="EDR12641.1"/>
    <property type="molecule type" value="Genomic_DNA"/>
</dbReference>
<evidence type="ECO:0000313" key="2">
    <source>
        <dbReference type="EMBL" id="EDR12641.1"/>
    </source>
</evidence>
<organism evidence="3">
    <name type="scientific">Laccaria bicolor (strain S238N-H82 / ATCC MYA-4686)</name>
    <name type="common">Bicoloured deceiver</name>
    <name type="synonym">Laccaria laccata var. bicolor</name>
    <dbReference type="NCBI Taxonomy" id="486041"/>
    <lineage>
        <taxon>Eukaryota</taxon>
        <taxon>Fungi</taxon>
        <taxon>Dikarya</taxon>
        <taxon>Basidiomycota</taxon>
        <taxon>Agaricomycotina</taxon>
        <taxon>Agaricomycetes</taxon>
        <taxon>Agaricomycetidae</taxon>
        <taxon>Agaricales</taxon>
        <taxon>Agaricineae</taxon>
        <taxon>Hydnangiaceae</taxon>
        <taxon>Laccaria</taxon>
    </lineage>
</organism>
<sequence>MPPKSAPRRRVPSVMQHYSGNLPVWKEKWFPNIAVDQSQPMKGEMKSQAHSTVPEYQVPFGYPSPGEPGSLSPENRASFESVATIPDEGHSSGPDENTDDIVSPSNSDHASSDAQMRFLLGVPSVTASTHSCNSRKESPLRHTPSPGSVPLHSEGAISDDGSQYPYSYSDSTDITSNSSYNIYSPTPNPSFQHYEPQSHSDVASTIFCSSAYPSVVGEMQLVQPIFASSNIYTQGTSTYAPARSGHQYLPGAPVVSGYERTNQRAPPPRARTYPLYDVLRGRQHTTRTPPRSSGLNFRVSGSHYHPYQRYAQLPQDAEQGYSQRTLSNEERSPENFANSSPFQSSGNIIGEGSLLYQHPQQHPLFPNPQLHLGNFSDYAEISF</sequence>
<keyword evidence="3" id="KW-1185">Reference proteome</keyword>
<dbReference type="AlphaFoldDB" id="B0CZK6"/>
<feature type="region of interest" description="Disordered" evidence="1">
    <location>
        <begin position="128"/>
        <end position="171"/>
    </location>
</feature>
<dbReference type="KEGG" id="lbc:LACBIDRAFT_323241"/>
<feature type="region of interest" description="Disordered" evidence="1">
    <location>
        <begin position="178"/>
        <end position="197"/>
    </location>
</feature>